<dbReference type="PROSITE" id="PS00018">
    <property type="entry name" value="EF_HAND_1"/>
    <property type="match status" value="3"/>
</dbReference>
<evidence type="ECO:0000256" key="3">
    <source>
        <dbReference type="ARBA" id="ARBA00022833"/>
    </source>
</evidence>
<feature type="region of interest" description="Disordered" evidence="6">
    <location>
        <begin position="1425"/>
        <end position="1462"/>
    </location>
</feature>
<evidence type="ECO:0000256" key="4">
    <source>
        <dbReference type="ARBA" id="ARBA00022837"/>
    </source>
</evidence>
<dbReference type="OMA" id="LMGCKLT"/>
<evidence type="ECO:0000259" key="7">
    <source>
        <dbReference type="PROSITE" id="PS50199"/>
    </source>
</evidence>
<dbReference type="SMART" id="SM00054">
    <property type="entry name" value="EFh"/>
    <property type="match status" value="8"/>
</dbReference>
<dbReference type="OrthoDB" id="26525at2759"/>
<dbReference type="GeneID" id="19943375"/>
<evidence type="ECO:0000256" key="5">
    <source>
        <dbReference type="PROSITE-ProRule" id="PRU00322"/>
    </source>
</evidence>
<dbReference type="PROSITE" id="PS50222">
    <property type="entry name" value="EF_HAND_2"/>
    <property type="match status" value="2"/>
</dbReference>
<feature type="domain" description="RanBP2-type" evidence="7">
    <location>
        <begin position="1855"/>
        <end position="1884"/>
    </location>
</feature>
<keyword evidence="4" id="KW-0106">Calcium</keyword>
<dbReference type="Pfam" id="PF13202">
    <property type="entry name" value="EF-hand_5"/>
    <property type="match status" value="1"/>
</dbReference>
<reference evidence="9 10" key="1">
    <citation type="submission" date="2012-04" db="EMBL/GenBank/DDBJ databases">
        <title>The Genome Sequence of Saprolegnia declina VS20.</title>
        <authorList>
            <consortium name="The Broad Institute Genome Sequencing Platform"/>
            <person name="Russ C."/>
            <person name="Nusbaum C."/>
            <person name="Tyler B."/>
            <person name="van West P."/>
            <person name="Dieguez-Uribeondo J."/>
            <person name="de Bruijn I."/>
            <person name="Tripathy S."/>
            <person name="Jiang R."/>
            <person name="Young S.K."/>
            <person name="Zeng Q."/>
            <person name="Gargeya S."/>
            <person name="Fitzgerald M."/>
            <person name="Haas B."/>
            <person name="Abouelleil A."/>
            <person name="Alvarado L."/>
            <person name="Arachchi H.M."/>
            <person name="Berlin A."/>
            <person name="Chapman S.B."/>
            <person name="Goldberg J."/>
            <person name="Griggs A."/>
            <person name="Gujja S."/>
            <person name="Hansen M."/>
            <person name="Howarth C."/>
            <person name="Imamovic A."/>
            <person name="Larimer J."/>
            <person name="McCowen C."/>
            <person name="Montmayeur A."/>
            <person name="Murphy C."/>
            <person name="Neiman D."/>
            <person name="Pearson M."/>
            <person name="Priest M."/>
            <person name="Roberts A."/>
            <person name="Saif S."/>
            <person name="Shea T."/>
            <person name="Sisk P."/>
            <person name="Sykes S."/>
            <person name="Wortman J."/>
            <person name="Nusbaum C."/>
            <person name="Birren B."/>
        </authorList>
    </citation>
    <scope>NUCLEOTIDE SEQUENCE [LARGE SCALE GENOMIC DNA]</scope>
    <source>
        <strain evidence="9 10">VS20</strain>
    </source>
</reference>
<dbReference type="RefSeq" id="XP_008606462.1">
    <property type="nucleotide sequence ID" value="XM_008608240.1"/>
</dbReference>
<feature type="domain" description="EF-hand" evidence="8">
    <location>
        <begin position="602"/>
        <end position="637"/>
    </location>
</feature>
<dbReference type="SMART" id="SM00547">
    <property type="entry name" value="ZnF_RBZ"/>
    <property type="match status" value="2"/>
</dbReference>
<name>T0S4P2_SAPDV</name>
<dbReference type="Proteomes" id="UP000030762">
    <property type="component" value="Unassembled WGS sequence"/>
</dbReference>
<accession>T0S4P2</accession>
<dbReference type="InterPro" id="IPR052603">
    <property type="entry name" value="EFCB6"/>
</dbReference>
<keyword evidence="2 5" id="KW-0863">Zinc-finger</keyword>
<evidence type="ECO:0000313" key="9">
    <source>
        <dbReference type="EMBL" id="EQC39988.1"/>
    </source>
</evidence>
<protein>
    <submittedName>
        <fullName evidence="9">Uncharacterized protein</fullName>
    </submittedName>
</protein>
<proteinExistence type="predicted"/>
<organism evidence="9 10">
    <name type="scientific">Saprolegnia diclina (strain VS20)</name>
    <dbReference type="NCBI Taxonomy" id="1156394"/>
    <lineage>
        <taxon>Eukaryota</taxon>
        <taxon>Sar</taxon>
        <taxon>Stramenopiles</taxon>
        <taxon>Oomycota</taxon>
        <taxon>Saprolegniomycetes</taxon>
        <taxon>Saprolegniales</taxon>
        <taxon>Saprolegniaceae</taxon>
        <taxon>Saprolegnia</taxon>
    </lineage>
</organism>
<dbReference type="GO" id="GO:0008270">
    <property type="term" value="F:zinc ion binding"/>
    <property type="evidence" value="ECO:0007669"/>
    <property type="project" value="UniProtKB-KW"/>
</dbReference>
<dbReference type="InterPro" id="IPR018247">
    <property type="entry name" value="EF_Hand_1_Ca_BS"/>
</dbReference>
<dbReference type="SUPFAM" id="SSF47473">
    <property type="entry name" value="EF-hand"/>
    <property type="match status" value="4"/>
</dbReference>
<evidence type="ECO:0000256" key="2">
    <source>
        <dbReference type="ARBA" id="ARBA00022771"/>
    </source>
</evidence>
<dbReference type="CDD" id="cd00051">
    <property type="entry name" value="EFh"/>
    <property type="match status" value="3"/>
</dbReference>
<dbReference type="InterPro" id="IPR002048">
    <property type="entry name" value="EF_hand_dom"/>
</dbReference>
<feature type="compositionally biased region" description="Pro residues" evidence="6">
    <location>
        <begin position="1261"/>
        <end position="1272"/>
    </location>
</feature>
<dbReference type="InterPro" id="IPR001876">
    <property type="entry name" value="Znf_RanBP2"/>
</dbReference>
<evidence type="ECO:0000256" key="1">
    <source>
        <dbReference type="ARBA" id="ARBA00022723"/>
    </source>
</evidence>
<feature type="region of interest" description="Disordered" evidence="6">
    <location>
        <begin position="1"/>
        <end position="31"/>
    </location>
</feature>
<feature type="compositionally biased region" description="Basic and acidic residues" evidence="6">
    <location>
        <begin position="14"/>
        <end position="24"/>
    </location>
</feature>
<evidence type="ECO:0000256" key="6">
    <source>
        <dbReference type="SAM" id="MobiDB-lite"/>
    </source>
</evidence>
<dbReference type="VEuPathDB" id="FungiDB:SDRG_02648"/>
<dbReference type="InterPro" id="IPR011992">
    <property type="entry name" value="EF-hand-dom_pair"/>
</dbReference>
<dbReference type="Gene3D" id="1.10.238.10">
    <property type="entry name" value="EF-hand"/>
    <property type="match status" value="4"/>
</dbReference>
<dbReference type="GO" id="GO:0005509">
    <property type="term" value="F:calcium ion binding"/>
    <property type="evidence" value="ECO:0007669"/>
    <property type="project" value="InterPro"/>
</dbReference>
<dbReference type="PANTHER" id="PTHR20875:SF0">
    <property type="entry name" value="GH12158P"/>
    <property type="match status" value="1"/>
</dbReference>
<gene>
    <name evidence="9" type="ORF">SDRG_02648</name>
</gene>
<feature type="region of interest" description="Disordered" evidence="6">
    <location>
        <begin position="1256"/>
        <end position="1308"/>
    </location>
</feature>
<keyword evidence="1" id="KW-0479">Metal-binding</keyword>
<keyword evidence="10" id="KW-1185">Reference proteome</keyword>
<evidence type="ECO:0000313" key="10">
    <source>
        <dbReference type="Proteomes" id="UP000030762"/>
    </source>
</evidence>
<feature type="compositionally biased region" description="Low complexity" evidence="6">
    <location>
        <begin position="1287"/>
        <end position="1301"/>
    </location>
</feature>
<evidence type="ECO:0000259" key="8">
    <source>
        <dbReference type="PROSITE" id="PS50222"/>
    </source>
</evidence>
<feature type="compositionally biased region" description="Low complexity" evidence="6">
    <location>
        <begin position="1431"/>
        <end position="1453"/>
    </location>
</feature>
<dbReference type="PROSITE" id="PS50199">
    <property type="entry name" value="ZF_RANBP2_2"/>
    <property type="match status" value="1"/>
</dbReference>
<dbReference type="STRING" id="1156394.T0S4P2"/>
<dbReference type="eggNOG" id="ENOG502QR9X">
    <property type="taxonomic scope" value="Eukaryota"/>
</dbReference>
<feature type="region of interest" description="Disordered" evidence="6">
    <location>
        <begin position="1924"/>
        <end position="1944"/>
    </location>
</feature>
<sequence length="1944" mass="215922">MATSPTKPTGASEKPAEKPPEKPKLVQSSTPALDVETHPLLANLKLDGKEIGAYMLCKFADDVLGHRARQIFREKASSIKGENGIYYYLKDLFKTFSMDELPSSAKPAKSMRSLLAPKPPPRTAADYYLEEHQFRKLMASDPAFECLVAQEDTSILFQRILNSASRTKVSLLDFLEFCLLNRVQLLVLLCKYWHALRKLKLSDNELLEMYRRMTDIHNDSCLAPNLFGNAIGREFDIVLTTGEIDVLLHLLDYDNDGVVKPTDFEMFYKDTDRFHSPTFEELPAISDLRYSTSDEEAAEFKREGYEVYPRNVWTSHSNGHLYFWTKRDPTKVPIEAIAYSASNQDKDLMGRGYVCFNGAKPFYRKFMYLKFAPCKPTGAHQTPALVDLCVTGGHLVDDQSATLWMPPCRGFKRIEGSLDEKITKRGVFLWTRAVYPVSDVVVHAPVLSPTTATSAIPIEEIDALEHQIRITVRRRCPTDADGVLNFLKLFQAFDVKNRKYLTIAKVKAGLIGLGCRLDPKRFHEVWKRIDIEGKKKIDYETLLLFVLWTDTDVDAIAERLQRSLTSASSNYRVVFTAHNAIGDGRWARGDFLRLLSAQQILVAPEELAKIMARFDVNKDGVVDYADFLKFVTGVCDIQARQAARIAQAASVLQGWAIEHQNSKLVKDGNIDSSASWKRIKSHDNILRVSMIDKILRQHKVRLSPLELRQLCIVISPNPPPGAVPGQIMQAAYHAFVNHNPKKISSLLLAGKKLVGPHPTTDIDPVYNRLNSLGTGSVSLPALHDHLSELAAEASIPSIDIKDFVYLVQHTGADCGGDGRVVIDRFLAALRDVAERRNMKHGFITPYDSPGFAKGCYMLLGELRRCAKTLDGKFDYHVPFDLFDKNKTGSISMPSLEATLLDMDLGSFLRSNEIKSLLRRFELDEHGGVSFDEFCRFATTSDESLHLLSHWNDPKLVTCMKEAFATSLPAAGAETFASVFKRMCLIADKANTGMLSATKFGQLFDALDLQLPRKSKKDRPHLIDALVQYAQSEDAIPYDTFCQVFLACMLPTATTSGEAPTVNPALALELHAEIQKAEDKAGARFDFRSACEHYKNKLSASDFKELLWTAGVRHPFSPDEVSALHRYFVAPTTQQWASNVFLDFVVRGPKVFESGESRGKVDAVIAQMQQSILDTVANEKDADRFRRLFLEYDVNQDGSISTDEFLLVLDEMGLSKGLTAAEKSSILHFFDSNQDNEIDYLEFFHFATNADKILQTKVDPNKAPPPQATPPAPTSGGNGSPSKPPSPAVKASSGKPPASPSKDQMQALQSQGTFTRLGKQLVRVAIFDQLLPRPFVFAKYFVKYKSGDGVTASKFTQILDKFLDTVLRQDRHAAVAGIDGDVIRDYYVVKETGVVKTSLFLRDLATAQLLALDKANVAAVRRDDDDDDELSLSDASSQASQSDDSSSCASGRSGSPHRRSSPGKIVSMDAILDRVLLTAGWSSSKCHKCDSKLAEANTRLPWRPKALAQFLLSLKLPWKKSDLDAIAAACKTKHHRVDATAFVRAMEAALDRYGGSSPLKTSRSSTSVSSTSSLPSLMGRLYQSFLSAAQRNINGLSLLEKCDSHHRGHIEWTEFSTVLRLIECPLTAAELQTLQHALRSKAQCPYRAFATLLETYAPPVAPPVVDHVPPRSFVPVAASHGMMVTPRALPPSPRSLQQIEDDLRSFFVLQAHVDKTRFMTLCQQYDGQRTGFVTIDGFFAALRQLNVPVGPDVMAQVSARFAATFSDRIDYIEFGQVVFRDTRPPMSRLIERNPTQPSLCREDAPVLTARTVETWLKEAATEDEKAHFNQMYNSIFAFKKHAAPVAPTPRRAPPPKAGNWNCPICFHSQSPTLDRCEVCAAKNTSAAPSSEFEVVLQCPVCAFRNKAAATACALCMTSLRGEKTSTTTVPTPSLQISSTNDGWLT</sequence>
<feature type="domain" description="EF-hand" evidence="8">
    <location>
        <begin position="1179"/>
        <end position="1214"/>
    </location>
</feature>
<keyword evidence="3" id="KW-0862">Zinc</keyword>
<dbReference type="InParanoid" id="T0S4P2"/>
<dbReference type="EMBL" id="JH767137">
    <property type="protein sequence ID" value="EQC39988.1"/>
    <property type="molecule type" value="Genomic_DNA"/>
</dbReference>
<dbReference type="PANTHER" id="PTHR20875">
    <property type="entry name" value="EF-HAND CALCIUM-BINDING DOMAIN-CONTAINING PROTEIN 6-RELATED"/>
    <property type="match status" value="1"/>
</dbReference>